<dbReference type="InterPro" id="IPR025380">
    <property type="entry name" value="DUF4369"/>
</dbReference>
<keyword evidence="3" id="KW-0676">Redox-active center</keyword>
<dbReference type="PROSITE" id="PS51352">
    <property type="entry name" value="THIOREDOXIN_2"/>
    <property type="match status" value="1"/>
</dbReference>
<gene>
    <name evidence="6" type="ORF">MMF97_00605</name>
</gene>
<protein>
    <submittedName>
        <fullName evidence="6">AhpC/TSA family protein</fullName>
    </submittedName>
</protein>
<keyword evidence="2" id="KW-0201">Cytochrome c-type biogenesis</keyword>
<dbReference type="CDD" id="cd02966">
    <property type="entry name" value="TlpA_like_family"/>
    <property type="match status" value="1"/>
</dbReference>
<name>A0ABS9ZUF7_9SPHI</name>
<dbReference type="InterPro" id="IPR050553">
    <property type="entry name" value="Thioredoxin_ResA/DsbE_sf"/>
</dbReference>
<dbReference type="Pfam" id="PF14289">
    <property type="entry name" value="DUF4369"/>
    <property type="match status" value="1"/>
</dbReference>
<dbReference type="SUPFAM" id="SSF52833">
    <property type="entry name" value="Thioredoxin-like"/>
    <property type="match status" value="1"/>
</dbReference>
<feature type="chain" id="PRO_5047135256" evidence="4">
    <location>
        <begin position="20"/>
        <end position="386"/>
    </location>
</feature>
<accession>A0ABS9ZUF7</accession>
<organism evidence="6 7">
    <name type="scientific">Pedobacter montanisoli</name>
    <dbReference type="NCBI Taxonomy" id="2923277"/>
    <lineage>
        <taxon>Bacteria</taxon>
        <taxon>Pseudomonadati</taxon>
        <taxon>Bacteroidota</taxon>
        <taxon>Sphingobacteriia</taxon>
        <taxon>Sphingobacteriales</taxon>
        <taxon>Sphingobacteriaceae</taxon>
        <taxon>Pedobacter</taxon>
    </lineage>
</organism>
<dbReference type="InterPro" id="IPR017937">
    <property type="entry name" value="Thioredoxin_CS"/>
</dbReference>
<dbReference type="PANTHER" id="PTHR42852">
    <property type="entry name" value="THIOL:DISULFIDE INTERCHANGE PROTEIN DSBE"/>
    <property type="match status" value="1"/>
</dbReference>
<dbReference type="Pfam" id="PF08534">
    <property type="entry name" value="Redoxin"/>
    <property type="match status" value="1"/>
</dbReference>
<dbReference type="Gene3D" id="3.40.30.10">
    <property type="entry name" value="Glutaredoxin"/>
    <property type="match status" value="1"/>
</dbReference>
<keyword evidence="7" id="KW-1185">Reference proteome</keyword>
<dbReference type="PANTHER" id="PTHR42852:SF13">
    <property type="entry name" value="PROTEIN DIPZ"/>
    <property type="match status" value="1"/>
</dbReference>
<keyword evidence="4" id="KW-0732">Signal</keyword>
<feature type="signal peptide" evidence="4">
    <location>
        <begin position="1"/>
        <end position="19"/>
    </location>
</feature>
<evidence type="ECO:0000256" key="1">
    <source>
        <dbReference type="ARBA" id="ARBA00004196"/>
    </source>
</evidence>
<sequence>MKKLLLYSLVAFLSLPGFAQKPLGSDFTINGKINGMETGYIYLSYQVGEAMQMDSAAITKGSFVFKGKLSEPVMVSIAAARNIRSIEDPNITSVFIEPAVMDMSVSYGTFKQLTLKGSNSNDELEELNRQKAPILKEMEPAQAAYRSEKDYSKKPALYEKLGPFKARMNKVDLAYISAHPDSYVSAYLMKSKMNLLKLDEVKALYHSFTPRIKASEDGKYVYKEMLELESGSPGSLARVFSTIDINGEKLDLADFKGKKYVLIDFWASWCLPCRKGNPHLLSLYSKYKDKGLEIIGMAYDDGNSIGWKKAVEEDKIGVWKHVLRGLKISARSVDATNDLSKGYGVHVLPTKILIDKNGIIIGRYGGGGEDDEALDKKLAEIFVNIP</sequence>
<dbReference type="InterPro" id="IPR036249">
    <property type="entry name" value="Thioredoxin-like_sf"/>
</dbReference>
<dbReference type="RefSeq" id="WP_243357552.1">
    <property type="nucleotide sequence ID" value="NZ_JALGBH010000001.1"/>
</dbReference>
<comment type="subcellular location">
    <subcellularLocation>
        <location evidence="1">Cell envelope</location>
    </subcellularLocation>
</comment>
<evidence type="ECO:0000313" key="6">
    <source>
        <dbReference type="EMBL" id="MCJ0741188.1"/>
    </source>
</evidence>
<dbReference type="InterPro" id="IPR013740">
    <property type="entry name" value="Redoxin"/>
</dbReference>
<dbReference type="InterPro" id="IPR013766">
    <property type="entry name" value="Thioredoxin_domain"/>
</dbReference>
<dbReference type="EMBL" id="JALGBH010000001">
    <property type="protein sequence ID" value="MCJ0741188.1"/>
    <property type="molecule type" value="Genomic_DNA"/>
</dbReference>
<comment type="caution">
    <text evidence="6">The sequence shown here is derived from an EMBL/GenBank/DDBJ whole genome shotgun (WGS) entry which is preliminary data.</text>
</comment>
<dbReference type="PROSITE" id="PS00194">
    <property type="entry name" value="THIOREDOXIN_1"/>
    <property type="match status" value="1"/>
</dbReference>
<evidence type="ECO:0000256" key="4">
    <source>
        <dbReference type="SAM" id="SignalP"/>
    </source>
</evidence>
<evidence type="ECO:0000313" key="7">
    <source>
        <dbReference type="Proteomes" id="UP001165460"/>
    </source>
</evidence>
<evidence type="ECO:0000259" key="5">
    <source>
        <dbReference type="PROSITE" id="PS51352"/>
    </source>
</evidence>
<dbReference type="Proteomes" id="UP001165460">
    <property type="component" value="Unassembled WGS sequence"/>
</dbReference>
<evidence type="ECO:0000256" key="2">
    <source>
        <dbReference type="ARBA" id="ARBA00022748"/>
    </source>
</evidence>
<evidence type="ECO:0000256" key="3">
    <source>
        <dbReference type="ARBA" id="ARBA00023284"/>
    </source>
</evidence>
<feature type="domain" description="Thioredoxin" evidence="5">
    <location>
        <begin position="231"/>
        <end position="383"/>
    </location>
</feature>
<proteinExistence type="predicted"/>
<reference evidence="6" key="1">
    <citation type="submission" date="2022-03" db="EMBL/GenBank/DDBJ databases">
        <authorList>
            <person name="Woo C.Y."/>
        </authorList>
    </citation>
    <scope>NUCLEOTIDE SEQUENCE</scope>
    <source>
        <strain evidence="6">CYS-01</strain>
    </source>
</reference>